<dbReference type="Proteomes" id="UP001497623">
    <property type="component" value="Unassembled WGS sequence"/>
</dbReference>
<gene>
    <name evidence="1" type="ORF">MNOR_LOCUS37455</name>
</gene>
<name>A0AAV2SKB7_MEGNR</name>
<evidence type="ECO:0000313" key="2">
    <source>
        <dbReference type="Proteomes" id="UP001497623"/>
    </source>
</evidence>
<sequence>EMTLNGPDREEFFSKLSPLRGEINNFVDILKETRTRFKVPGKPDSATDTKAKSYRAVVRDLSRVVSLMNRKDEHIKTVPQDWRRLLTWAARVLDRYKRQKEAKGSEGINTIEPLSSCSLYQTRRQAQKERCKLFTQCRPITQDLSKDSDTDMAPSCKSSSCASSMVSLAHIFDEAEEDLQEKSDKIKDLNDNEFMQNMEFMENTKNEMDDLYSDEFNQTKNNQNPKSMNEAPKQPPVSFKVVNEGINCKILKEKNNNSIAQEGNLNSITRLNNMINECYLSSTNINGSLKKYKSKELEFFNSLQTPVFKPVEASNSMEAKLNA</sequence>
<proteinExistence type="predicted"/>
<organism evidence="1 2">
    <name type="scientific">Meganyctiphanes norvegica</name>
    <name type="common">Northern krill</name>
    <name type="synonym">Thysanopoda norvegica</name>
    <dbReference type="NCBI Taxonomy" id="48144"/>
    <lineage>
        <taxon>Eukaryota</taxon>
        <taxon>Metazoa</taxon>
        <taxon>Ecdysozoa</taxon>
        <taxon>Arthropoda</taxon>
        <taxon>Crustacea</taxon>
        <taxon>Multicrustacea</taxon>
        <taxon>Malacostraca</taxon>
        <taxon>Eumalacostraca</taxon>
        <taxon>Eucarida</taxon>
        <taxon>Euphausiacea</taxon>
        <taxon>Euphausiidae</taxon>
        <taxon>Meganyctiphanes</taxon>
    </lineage>
</organism>
<keyword evidence="2" id="KW-1185">Reference proteome</keyword>
<dbReference type="AlphaFoldDB" id="A0AAV2SKB7"/>
<comment type="caution">
    <text evidence="1">The sequence shown here is derived from an EMBL/GenBank/DDBJ whole genome shotgun (WGS) entry which is preliminary data.</text>
</comment>
<feature type="non-terminal residue" evidence="1">
    <location>
        <position position="323"/>
    </location>
</feature>
<protein>
    <submittedName>
        <fullName evidence="1">Uncharacterized protein</fullName>
    </submittedName>
</protein>
<feature type="non-terminal residue" evidence="1">
    <location>
        <position position="1"/>
    </location>
</feature>
<reference evidence="1 2" key="1">
    <citation type="submission" date="2024-05" db="EMBL/GenBank/DDBJ databases">
        <authorList>
            <person name="Wallberg A."/>
        </authorList>
    </citation>
    <scope>NUCLEOTIDE SEQUENCE [LARGE SCALE GENOMIC DNA]</scope>
</reference>
<evidence type="ECO:0000313" key="1">
    <source>
        <dbReference type="EMBL" id="CAL4199227.1"/>
    </source>
</evidence>
<dbReference type="EMBL" id="CAXKWB010075486">
    <property type="protein sequence ID" value="CAL4199227.1"/>
    <property type="molecule type" value="Genomic_DNA"/>
</dbReference>
<accession>A0AAV2SKB7</accession>